<dbReference type="PANTHER" id="PTHR23506:SF23">
    <property type="entry name" value="GH10249P"/>
    <property type="match status" value="1"/>
</dbReference>
<evidence type="ECO:0000256" key="1">
    <source>
        <dbReference type="ARBA" id="ARBA00004141"/>
    </source>
</evidence>
<feature type="compositionally biased region" description="Basic and acidic residues" evidence="6">
    <location>
        <begin position="321"/>
        <end position="330"/>
    </location>
</feature>
<feature type="domain" description="Major facilitator superfamily (MFS) profile" evidence="8">
    <location>
        <begin position="1"/>
        <end position="310"/>
    </location>
</feature>
<name>A0ABR4AXE6_9LECA</name>
<feature type="region of interest" description="Disordered" evidence="6">
    <location>
        <begin position="311"/>
        <end position="330"/>
    </location>
</feature>
<feature type="transmembrane region" description="Helical" evidence="7">
    <location>
        <begin position="205"/>
        <end position="224"/>
    </location>
</feature>
<dbReference type="InterPro" id="IPR036259">
    <property type="entry name" value="MFS_trans_sf"/>
</dbReference>
<sequence length="330" mass="34528">MALSLGLLLGPVIGGFLYEYGGYFQVFLPAFGLLAVEMILRLMIIDPERPALVAANSQNSSRSRRPLTEANGDAYGTNGTVPAHDDSSKDATPAEVGSGSASKIVIEAEAQPLVPLAIAITGLFVLNNIGTGLDGVLAPYIKYAFDLNAVHAAGLFLAIALPMMLAPISGILTDRYGPKWPAVSGFLLAVPSLILLRLVTRGVTLPFVKFAVLLSCFGVALALAMTPLRVEASLVVKTIEEERPGNFGPYGAYSQAYGLLNTAIAAGSMLGPLYAGFVRVWLGWPSMSLSMGLLSAIMLVFVIVLTGGSGLSRGQAAADSSDSRKDENPP</sequence>
<dbReference type="Gene3D" id="1.20.1250.20">
    <property type="entry name" value="MFS general substrate transporter like domains"/>
    <property type="match status" value="1"/>
</dbReference>
<dbReference type="InterPro" id="IPR050930">
    <property type="entry name" value="MFS_Vesicular_Transporter"/>
</dbReference>
<feature type="transmembrane region" description="Helical" evidence="7">
    <location>
        <begin position="256"/>
        <end position="275"/>
    </location>
</feature>
<keyword evidence="4 7" id="KW-1133">Transmembrane helix</keyword>
<evidence type="ECO:0000256" key="2">
    <source>
        <dbReference type="ARBA" id="ARBA00022448"/>
    </source>
</evidence>
<keyword evidence="2" id="KW-0813">Transport</keyword>
<evidence type="ECO:0000256" key="6">
    <source>
        <dbReference type="SAM" id="MobiDB-lite"/>
    </source>
</evidence>
<comment type="caution">
    <text evidence="9">The sequence shown here is derived from an EMBL/GenBank/DDBJ whole genome shotgun (WGS) entry which is preliminary data.</text>
</comment>
<dbReference type="Proteomes" id="UP001590951">
    <property type="component" value="Unassembled WGS sequence"/>
</dbReference>
<feature type="transmembrane region" description="Helical" evidence="7">
    <location>
        <begin position="180"/>
        <end position="199"/>
    </location>
</feature>
<dbReference type="PANTHER" id="PTHR23506">
    <property type="entry name" value="GH10249P"/>
    <property type="match status" value="1"/>
</dbReference>
<evidence type="ECO:0000313" key="9">
    <source>
        <dbReference type="EMBL" id="KAL2049491.1"/>
    </source>
</evidence>
<organism evidence="9 10">
    <name type="scientific">Lepraria finkii</name>
    <dbReference type="NCBI Taxonomy" id="1340010"/>
    <lineage>
        <taxon>Eukaryota</taxon>
        <taxon>Fungi</taxon>
        <taxon>Dikarya</taxon>
        <taxon>Ascomycota</taxon>
        <taxon>Pezizomycotina</taxon>
        <taxon>Lecanoromycetes</taxon>
        <taxon>OSLEUM clade</taxon>
        <taxon>Lecanoromycetidae</taxon>
        <taxon>Lecanorales</taxon>
        <taxon>Lecanorineae</taxon>
        <taxon>Stereocaulaceae</taxon>
        <taxon>Lepraria</taxon>
    </lineage>
</organism>
<feature type="region of interest" description="Disordered" evidence="6">
    <location>
        <begin position="55"/>
        <end position="95"/>
    </location>
</feature>
<proteinExistence type="predicted"/>
<feature type="transmembrane region" description="Helical" evidence="7">
    <location>
        <begin position="281"/>
        <end position="305"/>
    </location>
</feature>
<evidence type="ECO:0000256" key="4">
    <source>
        <dbReference type="ARBA" id="ARBA00022989"/>
    </source>
</evidence>
<dbReference type="EMBL" id="JBHFEH010000063">
    <property type="protein sequence ID" value="KAL2049491.1"/>
    <property type="molecule type" value="Genomic_DNA"/>
</dbReference>
<keyword evidence="10" id="KW-1185">Reference proteome</keyword>
<evidence type="ECO:0000313" key="10">
    <source>
        <dbReference type="Proteomes" id="UP001590951"/>
    </source>
</evidence>
<accession>A0ABR4AXE6</accession>
<dbReference type="SUPFAM" id="SSF103473">
    <property type="entry name" value="MFS general substrate transporter"/>
    <property type="match status" value="1"/>
</dbReference>
<dbReference type="InterPro" id="IPR020846">
    <property type="entry name" value="MFS_dom"/>
</dbReference>
<evidence type="ECO:0000256" key="5">
    <source>
        <dbReference type="ARBA" id="ARBA00023136"/>
    </source>
</evidence>
<dbReference type="Pfam" id="PF07690">
    <property type="entry name" value="MFS_1"/>
    <property type="match status" value="1"/>
</dbReference>
<evidence type="ECO:0000256" key="7">
    <source>
        <dbReference type="SAM" id="Phobius"/>
    </source>
</evidence>
<feature type="transmembrane region" description="Helical" evidence="7">
    <location>
        <begin position="24"/>
        <end position="44"/>
    </location>
</feature>
<reference evidence="9 10" key="1">
    <citation type="submission" date="2024-09" db="EMBL/GenBank/DDBJ databases">
        <title>Rethinking Asexuality: The Enigmatic Case of Functional Sexual Genes in Lepraria (Stereocaulaceae).</title>
        <authorList>
            <person name="Doellman M."/>
            <person name="Sun Y."/>
            <person name="Barcenas-Pena A."/>
            <person name="Lumbsch H.T."/>
            <person name="Grewe F."/>
        </authorList>
    </citation>
    <scope>NUCLEOTIDE SEQUENCE [LARGE SCALE GENOMIC DNA]</scope>
    <source>
        <strain evidence="9 10">Grewe 0041</strain>
    </source>
</reference>
<keyword evidence="3 7" id="KW-0812">Transmembrane</keyword>
<keyword evidence="5 7" id="KW-0472">Membrane</keyword>
<evidence type="ECO:0000256" key="3">
    <source>
        <dbReference type="ARBA" id="ARBA00022692"/>
    </source>
</evidence>
<comment type="subcellular location">
    <subcellularLocation>
        <location evidence="1">Membrane</location>
        <topology evidence="1">Multi-pass membrane protein</topology>
    </subcellularLocation>
</comment>
<feature type="transmembrane region" description="Helical" evidence="7">
    <location>
        <begin position="149"/>
        <end position="168"/>
    </location>
</feature>
<evidence type="ECO:0000259" key="8">
    <source>
        <dbReference type="PROSITE" id="PS50850"/>
    </source>
</evidence>
<dbReference type="InterPro" id="IPR011701">
    <property type="entry name" value="MFS"/>
</dbReference>
<gene>
    <name evidence="9" type="ORF">ABVK25_010286</name>
</gene>
<protein>
    <recommendedName>
        <fullName evidence="8">Major facilitator superfamily (MFS) profile domain-containing protein</fullName>
    </recommendedName>
</protein>
<dbReference type="PROSITE" id="PS50850">
    <property type="entry name" value="MFS"/>
    <property type="match status" value="1"/>
</dbReference>